<dbReference type="HOGENOM" id="CLU_2405429_0_0_1"/>
<feature type="region of interest" description="Disordered" evidence="1">
    <location>
        <begin position="1"/>
        <end position="27"/>
    </location>
</feature>
<sequence>MMRSVKPSRGARRRARSCSLRNRERTFGDPESMLGSYIGTLVQRDCSEGGACYHGWLLYLRKNVMRGSLHWNSMSYPTAILLSLSTVRSLVFLR</sequence>
<reference evidence="3" key="2">
    <citation type="submission" date="2015-01" db="EMBL/GenBank/DDBJ databases">
        <title>Evolutionary Origins and Diversification of the Mycorrhizal Mutualists.</title>
        <authorList>
            <consortium name="DOE Joint Genome Institute"/>
            <consortium name="Mycorrhizal Genomics Consortium"/>
            <person name="Kohler A."/>
            <person name="Kuo A."/>
            <person name="Nagy L.G."/>
            <person name="Floudas D."/>
            <person name="Copeland A."/>
            <person name="Barry K.W."/>
            <person name="Cichocki N."/>
            <person name="Veneault-Fourrey C."/>
            <person name="LaButti K."/>
            <person name="Lindquist E.A."/>
            <person name="Lipzen A."/>
            <person name="Lundell T."/>
            <person name="Morin E."/>
            <person name="Murat C."/>
            <person name="Riley R."/>
            <person name="Ohm R."/>
            <person name="Sun H."/>
            <person name="Tunlid A."/>
            <person name="Henrissat B."/>
            <person name="Grigoriev I.V."/>
            <person name="Hibbett D.S."/>
            <person name="Martin F."/>
        </authorList>
    </citation>
    <scope>NUCLEOTIDE SEQUENCE [LARGE SCALE GENOMIC DNA]</scope>
    <source>
        <strain evidence="3">441</strain>
    </source>
</reference>
<gene>
    <name evidence="2" type="ORF">PISMIDRAFT_625919</name>
</gene>
<proteinExistence type="predicted"/>
<dbReference type="AlphaFoldDB" id="A0A0C9YZT3"/>
<feature type="non-terminal residue" evidence="2">
    <location>
        <position position="94"/>
    </location>
</feature>
<dbReference type="Proteomes" id="UP000054018">
    <property type="component" value="Unassembled WGS sequence"/>
</dbReference>
<protein>
    <submittedName>
        <fullName evidence="2">Uncharacterized protein</fullName>
    </submittedName>
</protein>
<evidence type="ECO:0000256" key="1">
    <source>
        <dbReference type="SAM" id="MobiDB-lite"/>
    </source>
</evidence>
<organism evidence="2 3">
    <name type="scientific">Pisolithus microcarpus 441</name>
    <dbReference type="NCBI Taxonomy" id="765257"/>
    <lineage>
        <taxon>Eukaryota</taxon>
        <taxon>Fungi</taxon>
        <taxon>Dikarya</taxon>
        <taxon>Basidiomycota</taxon>
        <taxon>Agaricomycotina</taxon>
        <taxon>Agaricomycetes</taxon>
        <taxon>Agaricomycetidae</taxon>
        <taxon>Boletales</taxon>
        <taxon>Sclerodermatineae</taxon>
        <taxon>Pisolithaceae</taxon>
        <taxon>Pisolithus</taxon>
    </lineage>
</organism>
<keyword evidence="3" id="KW-1185">Reference proteome</keyword>
<dbReference type="EMBL" id="KN833783">
    <property type="protein sequence ID" value="KIK19474.1"/>
    <property type="molecule type" value="Genomic_DNA"/>
</dbReference>
<accession>A0A0C9YZT3</accession>
<reference evidence="2 3" key="1">
    <citation type="submission" date="2014-04" db="EMBL/GenBank/DDBJ databases">
        <authorList>
            <consortium name="DOE Joint Genome Institute"/>
            <person name="Kuo A."/>
            <person name="Kohler A."/>
            <person name="Costa M.D."/>
            <person name="Nagy L.G."/>
            <person name="Floudas D."/>
            <person name="Copeland A."/>
            <person name="Barry K.W."/>
            <person name="Cichocki N."/>
            <person name="Veneault-Fourrey C."/>
            <person name="LaButti K."/>
            <person name="Lindquist E.A."/>
            <person name="Lipzen A."/>
            <person name="Lundell T."/>
            <person name="Morin E."/>
            <person name="Murat C."/>
            <person name="Sun H."/>
            <person name="Tunlid A."/>
            <person name="Henrissat B."/>
            <person name="Grigoriev I.V."/>
            <person name="Hibbett D.S."/>
            <person name="Martin F."/>
            <person name="Nordberg H.P."/>
            <person name="Cantor M.N."/>
            <person name="Hua S.X."/>
        </authorList>
    </citation>
    <scope>NUCLEOTIDE SEQUENCE [LARGE SCALE GENOMIC DNA]</scope>
    <source>
        <strain evidence="2 3">441</strain>
    </source>
</reference>
<evidence type="ECO:0000313" key="2">
    <source>
        <dbReference type="EMBL" id="KIK19474.1"/>
    </source>
</evidence>
<evidence type="ECO:0000313" key="3">
    <source>
        <dbReference type="Proteomes" id="UP000054018"/>
    </source>
</evidence>
<name>A0A0C9YZT3_9AGAM</name>